<sequence>MKIYVNGSIVEEDKAVISVYDHGFLYGIGLFETFRSYKGIPFLLEEHRKRLADGCRQLGIAYDPYRGGWEPIIESLLAANGLEDAYIRFTVTAGQDLLGLPSSDYEKPSVVVYIKSLPPGPVVGIGKALQQLELPRNTPEGAIRFKSLHYMNNVLAKRELMRYPWANGAEGLLADADGHIAEGITSNVFFVKAGKLYTPSIATGILPGITRALIGTLAIEADIQFEEGLYGWDDMLAADEVFMTNSIQEIVPITKLFGRDGIETPVSFGVVGAVTCLLQQMYQQRIQVLSKTMRDE</sequence>
<keyword evidence="6" id="KW-0456">Lyase</keyword>
<dbReference type="PANTHER" id="PTHR42743">
    <property type="entry name" value="AMINO-ACID AMINOTRANSFERASE"/>
    <property type="match status" value="1"/>
</dbReference>
<evidence type="ECO:0000313" key="6">
    <source>
        <dbReference type="EMBL" id="NHN35051.1"/>
    </source>
</evidence>
<dbReference type="InterPro" id="IPR001544">
    <property type="entry name" value="Aminotrans_IV"/>
</dbReference>
<evidence type="ECO:0000313" key="7">
    <source>
        <dbReference type="Proteomes" id="UP001165962"/>
    </source>
</evidence>
<dbReference type="PROSITE" id="PS00770">
    <property type="entry name" value="AA_TRANSFER_CLASS_4"/>
    <property type="match status" value="1"/>
</dbReference>
<keyword evidence="7" id="KW-1185">Reference proteome</keyword>
<dbReference type="PANTHER" id="PTHR42743:SF11">
    <property type="entry name" value="AMINODEOXYCHORISMATE LYASE"/>
    <property type="match status" value="1"/>
</dbReference>
<dbReference type="InterPro" id="IPR043132">
    <property type="entry name" value="BCAT-like_C"/>
</dbReference>
<dbReference type="InterPro" id="IPR036038">
    <property type="entry name" value="Aminotransferase-like"/>
</dbReference>
<comment type="cofactor">
    <cofactor evidence="1 5">
        <name>pyridoxal 5'-phosphate</name>
        <dbReference type="ChEBI" id="CHEBI:597326"/>
    </cofactor>
</comment>
<organism evidence="6 7">
    <name type="scientific">Paenibacillus agricola</name>
    <dbReference type="NCBI Taxonomy" id="2716264"/>
    <lineage>
        <taxon>Bacteria</taxon>
        <taxon>Bacillati</taxon>
        <taxon>Bacillota</taxon>
        <taxon>Bacilli</taxon>
        <taxon>Bacillales</taxon>
        <taxon>Paenibacillaceae</taxon>
        <taxon>Paenibacillus</taxon>
    </lineage>
</organism>
<dbReference type="EMBL" id="JAAOIW010000026">
    <property type="protein sequence ID" value="NHN35051.1"/>
    <property type="molecule type" value="Genomic_DNA"/>
</dbReference>
<name>A0ABX0JLG3_9BACL</name>
<dbReference type="CDD" id="cd00449">
    <property type="entry name" value="PLPDE_IV"/>
    <property type="match status" value="1"/>
</dbReference>
<dbReference type="InterPro" id="IPR043131">
    <property type="entry name" value="BCAT-like_N"/>
</dbReference>
<evidence type="ECO:0000256" key="3">
    <source>
        <dbReference type="ARBA" id="ARBA00022898"/>
    </source>
</evidence>
<dbReference type="GO" id="GO:0008696">
    <property type="term" value="F:4-amino-4-deoxychorismate lyase activity"/>
    <property type="evidence" value="ECO:0007669"/>
    <property type="project" value="UniProtKB-EC"/>
</dbReference>
<dbReference type="InterPro" id="IPR018300">
    <property type="entry name" value="Aminotrans_IV_CS"/>
</dbReference>
<evidence type="ECO:0000256" key="2">
    <source>
        <dbReference type="ARBA" id="ARBA00009320"/>
    </source>
</evidence>
<dbReference type="SUPFAM" id="SSF56752">
    <property type="entry name" value="D-aminoacid aminotransferase-like PLP-dependent enzymes"/>
    <property type="match status" value="1"/>
</dbReference>
<protein>
    <submittedName>
        <fullName evidence="6">Aminodeoxychorismate lyase</fullName>
        <ecNumber evidence="6">4.1.3.38</ecNumber>
    </submittedName>
</protein>
<evidence type="ECO:0000256" key="4">
    <source>
        <dbReference type="RuleBase" id="RU004106"/>
    </source>
</evidence>
<accession>A0ABX0JLG3</accession>
<dbReference type="NCBIfam" id="NF005800">
    <property type="entry name" value="PRK07650.1"/>
    <property type="match status" value="1"/>
</dbReference>
<dbReference type="RefSeq" id="WP_166157164.1">
    <property type="nucleotide sequence ID" value="NZ_JAAOIW010000026.1"/>
</dbReference>
<comment type="caution">
    <text evidence="6">The sequence shown here is derived from an EMBL/GenBank/DDBJ whole genome shotgun (WGS) entry which is preliminary data.</text>
</comment>
<comment type="similarity">
    <text evidence="2 4">Belongs to the class-IV pyridoxal-phosphate-dependent aminotransferase family.</text>
</comment>
<dbReference type="Gene3D" id="3.20.10.10">
    <property type="entry name" value="D-amino Acid Aminotransferase, subunit A, domain 2"/>
    <property type="match status" value="1"/>
</dbReference>
<dbReference type="Pfam" id="PF01063">
    <property type="entry name" value="Aminotran_4"/>
    <property type="match status" value="1"/>
</dbReference>
<keyword evidence="3 5" id="KW-0663">Pyridoxal phosphate</keyword>
<evidence type="ECO:0000256" key="1">
    <source>
        <dbReference type="ARBA" id="ARBA00001933"/>
    </source>
</evidence>
<dbReference type="EC" id="4.1.3.38" evidence="6"/>
<dbReference type="Gene3D" id="3.30.470.10">
    <property type="match status" value="1"/>
</dbReference>
<dbReference type="Proteomes" id="UP001165962">
    <property type="component" value="Unassembled WGS sequence"/>
</dbReference>
<gene>
    <name evidence="6" type="primary">pabC</name>
    <name evidence="6" type="ORF">G9U52_35575</name>
</gene>
<dbReference type="InterPro" id="IPR050571">
    <property type="entry name" value="Class-IV_PLP-Dep_Aminotrnsfr"/>
</dbReference>
<proteinExistence type="inferred from homology"/>
<evidence type="ECO:0000256" key="5">
    <source>
        <dbReference type="RuleBase" id="RU004516"/>
    </source>
</evidence>
<reference evidence="6" key="1">
    <citation type="submission" date="2020-03" db="EMBL/GenBank/DDBJ databases">
        <title>Draft sequencing of Paenibacilllus sp. S3N08.</title>
        <authorList>
            <person name="Kim D.-U."/>
        </authorList>
    </citation>
    <scope>NUCLEOTIDE SEQUENCE</scope>
    <source>
        <strain evidence="6">S3N08</strain>
    </source>
</reference>